<evidence type="ECO:0000313" key="1">
    <source>
        <dbReference type="EMBL" id="CAH7675046.1"/>
    </source>
</evidence>
<proteinExistence type="predicted"/>
<gene>
    <name evidence="1" type="ORF">PPACK8108_LOCUS10003</name>
</gene>
<keyword evidence="2" id="KW-1185">Reference proteome</keyword>
<reference evidence="1" key="1">
    <citation type="submission" date="2022-06" db="EMBL/GenBank/DDBJ databases">
        <authorList>
            <consortium name="SYNGENTA / RWTH Aachen University"/>
        </authorList>
    </citation>
    <scope>NUCLEOTIDE SEQUENCE</scope>
</reference>
<protein>
    <submittedName>
        <fullName evidence="1">Uncharacterized protein</fullName>
    </submittedName>
</protein>
<sequence length="181" mass="19174">MKCSRLTAGKGAVLARGGVALANGWLGLAGLKAGLSYGRAGEGAGLKVAKTEQSSWDKGNPGEPSEKNCWAKAWIGLGYAGLTKSCGGAGLDWLGLGLPILGRPGTAGIGRGKAREDQLDLPGLDHEQAREGMELKKRKTNKKNNERRGAYKKTRMRWAGLGLIKGRIGQAWAWLGQVWHG</sequence>
<dbReference type="Proteomes" id="UP001153365">
    <property type="component" value="Unassembled WGS sequence"/>
</dbReference>
<organism evidence="1 2">
    <name type="scientific">Phakopsora pachyrhizi</name>
    <name type="common">Asian soybean rust disease fungus</name>
    <dbReference type="NCBI Taxonomy" id="170000"/>
    <lineage>
        <taxon>Eukaryota</taxon>
        <taxon>Fungi</taxon>
        <taxon>Dikarya</taxon>
        <taxon>Basidiomycota</taxon>
        <taxon>Pucciniomycotina</taxon>
        <taxon>Pucciniomycetes</taxon>
        <taxon>Pucciniales</taxon>
        <taxon>Phakopsoraceae</taxon>
        <taxon>Phakopsora</taxon>
    </lineage>
</organism>
<name>A0AAV0B2K9_PHAPC</name>
<dbReference type="AlphaFoldDB" id="A0AAV0B2K9"/>
<comment type="caution">
    <text evidence="1">The sequence shown here is derived from an EMBL/GenBank/DDBJ whole genome shotgun (WGS) entry which is preliminary data.</text>
</comment>
<accession>A0AAV0B2K9</accession>
<evidence type="ECO:0000313" key="2">
    <source>
        <dbReference type="Proteomes" id="UP001153365"/>
    </source>
</evidence>
<dbReference type="EMBL" id="CALTRL010002219">
    <property type="protein sequence ID" value="CAH7675046.1"/>
    <property type="molecule type" value="Genomic_DNA"/>
</dbReference>